<dbReference type="Pfam" id="PF04024">
    <property type="entry name" value="PspC"/>
    <property type="match status" value="1"/>
</dbReference>
<evidence type="ECO:0000313" key="9">
    <source>
        <dbReference type="EMBL" id="NEG89676.1"/>
    </source>
</evidence>
<evidence type="ECO:0000256" key="6">
    <source>
        <dbReference type="SAM" id="MobiDB-lite"/>
    </source>
</evidence>
<organism evidence="9 10">
    <name type="scientific">Bifidobacterium aerophilum</name>
    <dbReference type="NCBI Taxonomy" id="1798155"/>
    <lineage>
        <taxon>Bacteria</taxon>
        <taxon>Bacillati</taxon>
        <taxon>Actinomycetota</taxon>
        <taxon>Actinomycetes</taxon>
        <taxon>Bifidobacteriales</taxon>
        <taxon>Bifidobacteriaceae</taxon>
        <taxon>Bifidobacterium</taxon>
    </lineage>
</organism>
<dbReference type="PANTHER" id="PTHR33885:SF3">
    <property type="entry name" value="PHAGE SHOCK PROTEIN C"/>
    <property type="match status" value="1"/>
</dbReference>
<accession>A0A6N9Z5G6</accession>
<name>A0A6N9Z5G6_9BIFI</name>
<keyword evidence="5 7" id="KW-0472">Membrane</keyword>
<feature type="transmembrane region" description="Helical" evidence="7">
    <location>
        <begin position="164"/>
        <end position="197"/>
    </location>
</feature>
<comment type="subcellular location">
    <subcellularLocation>
        <location evidence="1">Cell membrane</location>
        <topology evidence="1">Single-pass membrane protein</topology>
    </subcellularLocation>
</comment>
<feature type="domain" description="Phage shock protein PspC N-terminal" evidence="8">
    <location>
        <begin position="94"/>
        <end position="147"/>
    </location>
</feature>
<keyword evidence="3 7" id="KW-0812">Transmembrane</keyword>
<reference evidence="9 10" key="1">
    <citation type="submission" date="2019-10" db="EMBL/GenBank/DDBJ databases">
        <title>Bifidobacterium from non-human primates.</title>
        <authorList>
            <person name="Modesto M."/>
        </authorList>
    </citation>
    <scope>NUCLEOTIDE SEQUENCE [LARGE SCALE GENOMIC DNA]</scope>
    <source>
        <strain evidence="9 10">TRE17</strain>
    </source>
</reference>
<feature type="transmembrane region" description="Helical" evidence="7">
    <location>
        <begin position="117"/>
        <end position="144"/>
    </location>
</feature>
<feature type="compositionally biased region" description="Gly residues" evidence="6">
    <location>
        <begin position="217"/>
        <end position="226"/>
    </location>
</feature>
<dbReference type="EMBL" id="WHZW01000012">
    <property type="protein sequence ID" value="NEG89676.1"/>
    <property type="molecule type" value="Genomic_DNA"/>
</dbReference>
<evidence type="ECO:0000256" key="4">
    <source>
        <dbReference type="ARBA" id="ARBA00022989"/>
    </source>
</evidence>
<evidence type="ECO:0000256" key="1">
    <source>
        <dbReference type="ARBA" id="ARBA00004162"/>
    </source>
</evidence>
<comment type="caution">
    <text evidence="9">The sequence shown here is derived from an EMBL/GenBank/DDBJ whole genome shotgun (WGS) entry which is preliminary data.</text>
</comment>
<keyword evidence="4 7" id="KW-1133">Transmembrane helix</keyword>
<feature type="transmembrane region" description="Helical" evidence="7">
    <location>
        <begin position="396"/>
        <end position="417"/>
    </location>
</feature>
<protein>
    <submittedName>
        <fullName evidence="9">PspC domain-containing protein</fullName>
    </submittedName>
</protein>
<keyword evidence="2" id="KW-1003">Cell membrane</keyword>
<feature type="region of interest" description="Disordered" evidence="6">
    <location>
        <begin position="278"/>
        <end position="297"/>
    </location>
</feature>
<evidence type="ECO:0000259" key="8">
    <source>
        <dbReference type="Pfam" id="PF04024"/>
    </source>
</evidence>
<dbReference type="GO" id="GO:0005886">
    <property type="term" value="C:plasma membrane"/>
    <property type="evidence" value="ECO:0007669"/>
    <property type="project" value="UniProtKB-SubCell"/>
</dbReference>
<evidence type="ECO:0000256" key="2">
    <source>
        <dbReference type="ARBA" id="ARBA00022475"/>
    </source>
</evidence>
<evidence type="ECO:0000256" key="7">
    <source>
        <dbReference type="SAM" id="Phobius"/>
    </source>
</evidence>
<feature type="transmembrane region" description="Helical" evidence="7">
    <location>
        <begin position="365"/>
        <end position="384"/>
    </location>
</feature>
<evidence type="ECO:0000256" key="5">
    <source>
        <dbReference type="ARBA" id="ARBA00023136"/>
    </source>
</evidence>
<feature type="region of interest" description="Disordered" evidence="6">
    <location>
        <begin position="305"/>
        <end position="324"/>
    </location>
</feature>
<proteinExistence type="predicted"/>
<gene>
    <name evidence="9" type="ORF">GFD25_06690</name>
</gene>
<feature type="region of interest" description="Disordered" evidence="6">
    <location>
        <begin position="31"/>
        <end position="60"/>
    </location>
</feature>
<dbReference type="InterPro" id="IPR052027">
    <property type="entry name" value="PspC"/>
</dbReference>
<feature type="region of interest" description="Disordered" evidence="6">
    <location>
        <begin position="207"/>
        <end position="249"/>
    </location>
</feature>
<keyword evidence="10" id="KW-1185">Reference proteome</keyword>
<dbReference type="InterPro" id="IPR007168">
    <property type="entry name" value="Phageshock_PspC_N"/>
</dbReference>
<feature type="compositionally biased region" description="Pro residues" evidence="6">
    <location>
        <begin position="47"/>
        <end position="57"/>
    </location>
</feature>
<evidence type="ECO:0000256" key="3">
    <source>
        <dbReference type="ARBA" id="ARBA00022692"/>
    </source>
</evidence>
<dbReference type="PANTHER" id="PTHR33885">
    <property type="entry name" value="PHAGE SHOCK PROTEIN C"/>
    <property type="match status" value="1"/>
</dbReference>
<evidence type="ECO:0000313" key="10">
    <source>
        <dbReference type="Proteomes" id="UP000469194"/>
    </source>
</evidence>
<dbReference type="AlphaFoldDB" id="A0A6N9Z5G6"/>
<dbReference type="Proteomes" id="UP000469194">
    <property type="component" value="Unassembled WGS sequence"/>
</dbReference>
<feature type="transmembrane region" description="Helical" evidence="7">
    <location>
        <begin position="333"/>
        <end position="353"/>
    </location>
</feature>
<sequence length="655" mass="68660">MFRGESGCSPIRFAWSDCCNGTMSNSYGPYAPQDGGASQYTSGPQPGAQPGPQPGNPYDPSSYPYNAYPHDAKPRDVNGACAKFFGWIRRSGIIRSDDRWVGGVCGGLARYFNISPVLMRAIMVAAMLCGGFGAALYAFAWFLLPDERDGGMLCERLIAGDWDWACLGVGLCFVIGVGLPGAGIIATATAAFVLWLIVERELRRQRGYGAGRPNSGNPGGFTGNIGIGDPRTGCPNDSGSGDARSYGQSGTYSNVPPYQAASAGATPASPAGAYPFASPASGPSPAPSGSPFVAAGSADAVPDGPAVPMTSPYRAPQPKPVPIRARRKPAGPLVVAAVIGLACIFAAIALYLTNDYTLTSLIRSATLWIGATCVLVGLVILVLGIRGRRAGGLVPLAWLAGITALCVLTVNLSYGYIASHYADAYRSYETVSVHGYVDYDGSIAYSANDLLDGDSAQFKHLSDGVVFDGSDYDNDLAHIDLSGYARRPAHAAKLHNGTTVRTNCPSGTIHLAALQTRVVITLPTGCPFAFGNDDLSTFGGNAYGGRYAALVGTQSDGINLGSSTFAQQSYLDSDDSRDGAIRGRSATDGLTRANGADAPAWLRDYDYYPADGTELFIDVKYLLSGRVFVRYPDRTVGDNADLFGAKAAAQDRDDD</sequence>